<evidence type="ECO:0000313" key="2">
    <source>
        <dbReference type="EMBL" id="MVZ99836.1"/>
    </source>
</evidence>
<dbReference type="InterPro" id="IPR020843">
    <property type="entry name" value="ER"/>
</dbReference>
<dbReference type="PANTHER" id="PTHR43677:SF3">
    <property type="entry name" value="PROSTAGLANDIN REDUCTASE 3"/>
    <property type="match status" value="1"/>
</dbReference>
<dbReference type="InterPro" id="IPR051397">
    <property type="entry name" value="Zn-ADH-like_protein"/>
</dbReference>
<dbReference type="Pfam" id="PF16884">
    <property type="entry name" value="ADH_N_2"/>
    <property type="match status" value="1"/>
</dbReference>
<reference evidence="2" key="1">
    <citation type="submission" date="2019-12" db="EMBL/GenBank/DDBJ databases">
        <title>Actinomadura physcomitrii sp. nov., a novel actinomycete isolated from moss [Physcomitrium sphaericum (Ludw) Fuernr].</title>
        <authorList>
            <person name="Zhuang X."/>
        </authorList>
    </citation>
    <scope>NUCLEOTIDE SEQUENCE [LARGE SCALE GENOMIC DNA]</scope>
    <source>
        <strain evidence="2">LD22</strain>
    </source>
</reference>
<dbReference type="EMBL" id="WBMS02000003">
    <property type="protein sequence ID" value="MVZ99836.1"/>
    <property type="molecule type" value="Genomic_DNA"/>
</dbReference>
<gene>
    <name evidence="2" type="ORF">F8568_005470</name>
</gene>
<feature type="domain" description="Enoyl reductase (ER)" evidence="1">
    <location>
        <begin position="19"/>
        <end position="343"/>
    </location>
</feature>
<dbReference type="PANTHER" id="PTHR43677">
    <property type="entry name" value="SHORT-CHAIN DEHYDROGENASE/REDUCTASE"/>
    <property type="match status" value="1"/>
</dbReference>
<organism evidence="2 3">
    <name type="scientific">Actinomadura physcomitrii</name>
    <dbReference type="NCBI Taxonomy" id="2650748"/>
    <lineage>
        <taxon>Bacteria</taxon>
        <taxon>Bacillati</taxon>
        <taxon>Actinomycetota</taxon>
        <taxon>Actinomycetes</taxon>
        <taxon>Streptosporangiales</taxon>
        <taxon>Thermomonosporaceae</taxon>
        <taxon>Actinomadura</taxon>
    </lineage>
</organism>
<dbReference type="CDD" id="cd05288">
    <property type="entry name" value="PGDH"/>
    <property type="match status" value="1"/>
</dbReference>
<dbReference type="Gene3D" id="3.40.50.720">
    <property type="entry name" value="NAD(P)-binding Rossmann-like Domain"/>
    <property type="match status" value="1"/>
</dbReference>
<evidence type="ECO:0000313" key="3">
    <source>
        <dbReference type="Proteomes" id="UP000462055"/>
    </source>
</evidence>
<comment type="caution">
    <text evidence="2">The sequence shown here is derived from an EMBL/GenBank/DDBJ whole genome shotgun (WGS) entry which is preliminary data.</text>
</comment>
<keyword evidence="3" id="KW-1185">Reference proteome</keyword>
<proteinExistence type="predicted"/>
<dbReference type="AlphaFoldDB" id="A0A6I4M6Q1"/>
<dbReference type="Proteomes" id="UP000462055">
    <property type="component" value="Unassembled WGS sequence"/>
</dbReference>
<dbReference type="Gene3D" id="3.90.180.10">
    <property type="entry name" value="Medium-chain alcohol dehydrogenases, catalytic domain"/>
    <property type="match status" value="1"/>
</dbReference>
<dbReference type="InterPro" id="IPR013149">
    <property type="entry name" value="ADH-like_C"/>
</dbReference>
<name>A0A6I4M6Q1_9ACTN</name>
<accession>A0A6I4M6Q1</accession>
<dbReference type="SUPFAM" id="SSF50129">
    <property type="entry name" value="GroES-like"/>
    <property type="match status" value="1"/>
</dbReference>
<dbReference type="InterPro" id="IPR041694">
    <property type="entry name" value="ADH_N_2"/>
</dbReference>
<dbReference type="GO" id="GO:0016491">
    <property type="term" value="F:oxidoreductase activity"/>
    <property type="evidence" value="ECO:0007669"/>
    <property type="project" value="InterPro"/>
</dbReference>
<evidence type="ECO:0000259" key="1">
    <source>
        <dbReference type="SMART" id="SM00829"/>
    </source>
</evidence>
<protein>
    <submittedName>
        <fullName evidence="2">Zinc-binding dehydrogenase</fullName>
    </submittedName>
</protein>
<dbReference type="InterPro" id="IPR036291">
    <property type="entry name" value="NAD(P)-bd_dom_sf"/>
</dbReference>
<dbReference type="SUPFAM" id="SSF51735">
    <property type="entry name" value="NAD(P)-binding Rossmann-fold domains"/>
    <property type="match status" value="1"/>
</dbReference>
<dbReference type="InterPro" id="IPR011032">
    <property type="entry name" value="GroES-like_sf"/>
</dbReference>
<sequence>MPTPPESVREIRVAALPDGLPRPEHFTIARTPPPVPGDGDVLVRNRFFHVFPALRTLLGGGVPGAPFPPLRPGDVLFGAAIGEVVSAPPGTGPRPGDLVRHFLGWREYAAVPAAQCTPVDDALPDPVVHLGSAAIAYTALTRDARVRPGDTVFVTGGAGGVGSMAGQIARLLGAGRVLGSTGSPAKAQRLVAELGYDAAVIRDAGAGAGPIAEQLAEAAPDGIDVLVDNVGGEQLQAAVGAARTGARFVLVGTLAGQLAPGLPGTTGPAEIDTFQLITRRIAMRGFGGLDDDGQGRPGWVERVGGWLRSGELTFPHVRFAGIESAPRALQEVIDGRHLGAVVVEL</sequence>
<dbReference type="Pfam" id="PF00107">
    <property type="entry name" value="ADH_zinc_N"/>
    <property type="match status" value="1"/>
</dbReference>
<dbReference type="SMART" id="SM00829">
    <property type="entry name" value="PKS_ER"/>
    <property type="match status" value="1"/>
</dbReference>
<dbReference type="RefSeq" id="WP_151592004.1">
    <property type="nucleotide sequence ID" value="NZ_WBMS02000003.1"/>
</dbReference>